<sequence length="119" mass="12986">MKVKVAKWGNSLGIRLPSAAADSVGATAGSELDLTIENGELRLRSIRKTSAQLLEEMLDEMERLGPEQQSETVDWGPDRGSEIIDDDYSRGILVEGPDGAPVRADSLPTRHPKKRDETS</sequence>
<accession>A0A7W7Z3Q7</accession>
<gene>
    <name evidence="3" type="ORF">HNR60_001987</name>
</gene>
<dbReference type="GO" id="GO:0097351">
    <property type="term" value="F:toxin sequestering activity"/>
    <property type="evidence" value="ECO:0007669"/>
    <property type="project" value="InterPro"/>
</dbReference>
<feature type="domain" description="SpoVT-AbrB" evidence="2">
    <location>
        <begin position="6"/>
        <end position="51"/>
    </location>
</feature>
<dbReference type="AlphaFoldDB" id="A0A7W7Z3Q7"/>
<evidence type="ECO:0000259" key="2">
    <source>
        <dbReference type="SMART" id="SM00966"/>
    </source>
</evidence>
<dbReference type="InterPro" id="IPR037914">
    <property type="entry name" value="SpoVT-AbrB_sf"/>
</dbReference>
<dbReference type="SMART" id="SM00966">
    <property type="entry name" value="SpoVT_AbrB"/>
    <property type="match status" value="1"/>
</dbReference>
<dbReference type="SUPFAM" id="SSF89447">
    <property type="entry name" value="AbrB/MazE/MraZ-like"/>
    <property type="match status" value="1"/>
</dbReference>
<dbReference type="InterPro" id="IPR007159">
    <property type="entry name" value="SpoVT-AbrB_dom"/>
</dbReference>
<comment type="caution">
    <text evidence="3">The sequence shown here is derived from an EMBL/GenBank/DDBJ whole genome shotgun (WGS) entry which is preliminary data.</text>
</comment>
<evidence type="ECO:0000313" key="3">
    <source>
        <dbReference type="EMBL" id="MBB5047235.1"/>
    </source>
</evidence>
<evidence type="ECO:0000256" key="1">
    <source>
        <dbReference type="SAM" id="MobiDB-lite"/>
    </source>
</evidence>
<dbReference type="PANTHER" id="PTHR40516:SF1">
    <property type="entry name" value="ANTITOXIN CHPS-RELATED"/>
    <property type="match status" value="1"/>
</dbReference>
<dbReference type="RefSeq" id="WP_184256863.1">
    <property type="nucleotide sequence ID" value="NZ_JACHIH010000009.1"/>
</dbReference>
<evidence type="ECO:0000313" key="4">
    <source>
        <dbReference type="Proteomes" id="UP000542353"/>
    </source>
</evidence>
<reference evidence="3 4" key="1">
    <citation type="submission" date="2020-08" db="EMBL/GenBank/DDBJ databases">
        <title>Genomic Encyclopedia of Type Strains, Phase IV (KMG-IV): sequencing the most valuable type-strain genomes for metagenomic binning, comparative biology and taxonomic classification.</title>
        <authorList>
            <person name="Goeker M."/>
        </authorList>
    </citation>
    <scope>NUCLEOTIDE SEQUENCE [LARGE SCALE GENOMIC DNA]</scope>
    <source>
        <strain evidence="3 4">DSM 12706</strain>
    </source>
</reference>
<organism evidence="3 4">
    <name type="scientific">Rhodopseudomonas rhenobacensis</name>
    <dbReference type="NCBI Taxonomy" id="87461"/>
    <lineage>
        <taxon>Bacteria</taxon>
        <taxon>Pseudomonadati</taxon>
        <taxon>Pseudomonadota</taxon>
        <taxon>Alphaproteobacteria</taxon>
        <taxon>Hyphomicrobiales</taxon>
        <taxon>Nitrobacteraceae</taxon>
        <taxon>Rhodopseudomonas</taxon>
    </lineage>
</organism>
<protein>
    <submittedName>
        <fullName evidence="3">Antitoxin MazE</fullName>
    </submittedName>
</protein>
<dbReference type="EMBL" id="JACHIH010000009">
    <property type="protein sequence ID" value="MBB5047235.1"/>
    <property type="molecule type" value="Genomic_DNA"/>
</dbReference>
<name>A0A7W7Z3Q7_9BRAD</name>
<proteinExistence type="predicted"/>
<dbReference type="InterPro" id="IPR039052">
    <property type="entry name" value="Antitox_PemI-like"/>
</dbReference>
<dbReference type="Pfam" id="PF04014">
    <property type="entry name" value="MazE_antitoxin"/>
    <property type="match status" value="1"/>
</dbReference>
<feature type="region of interest" description="Disordered" evidence="1">
    <location>
        <begin position="63"/>
        <end position="119"/>
    </location>
</feature>
<dbReference type="PANTHER" id="PTHR40516">
    <property type="entry name" value="ANTITOXIN CHPS-RELATED"/>
    <property type="match status" value="1"/>
</dbReference>
<keyword evidence="4" id="KW-1185">Reference proteome</keyword>
<dbReference type="GO" id="GO:0003677">
    <property type="term" value="F:DNA binding"/>
    <property type="evidence" value="ECO:0007669"/>
    <property type="project" value="InterPro"/>
</dbReference>
<dbReference type="Gene3D" id="2.10.260.10">
    <property type="match status" value="1"/>
</dbReference>
<dbReference type="Proteomes" id="UP000542353">
    <property type="component" value="Unassembled WGS sequence"/>
</dbReference>